<accession>A0A9N9C4M8</accession>
<evidence type="ECO:0000313" key="1">
    <source>
        <dbReference type="EMBL" id="CAG8586845.1"/>
    </source>
</evidence>
<gene>
    <name evidence="1" type="ORF">DERYTH_LOCUS6970</name>
</gene>
<organism evidence="1 2">
    <name type="scientific">Dentiscutata erythropus</name>
    <dbReference type="NCBI Taxonomy" id="1348616"/>
    <lineage>
        <taxon>Eukaryota</taxon>
        <taxon>Fungi</taxon>
        <taxon>Fungi incertae sedis</taxon>
        <taxon>Mucoromycota</taxon>
        <taxon>Glomeromycotina</taxon>
        <taxon>Glomeromycetes</taxon>
        <taxon>Diversisporales</taxon>
        <taxon>Gigasporaceae</taxon>
        <taxon>Dentiscutata</taxon>
    </lineage>
</organism>
<dbReference type="AlphaFoldDB" id="A0A9N9C4M8"/>
<protein>
    <submittedName>
        <fullName evidence="1">28134_t:CDS:1</fullName>
    </submittedName>
</protein>
<dbReference type="OrthoDB" id="10554489at2759"/>
<sequence>MNKESVTTCFEPRYFFNNENIPFRTWNNKTWHIIAEAKVSFHKDVFQKVI</sequence>
<name>A0A9N9C4M8_9GLOM</name>
<dbReference type="EMBL" id="CAJVPY010003263">
    <property type="protein sequence ID" value="CAG8586845.1"/>
    <property type="molecule type" value="Genomic_DNA"/>
</dbReference>
<dbReference type="Proteomes" id="UP000789405">
    <property type="component" value="Unassembled WGS sequence"/>
</dbReference>
<keyword evidence="2" id="KW-1185">Reference proteome</keyword>
<proteinExistence type="predicted"/>
<evidence type="ECO:0000313" key="2">
    <source>
        <dbReference type="Proteomes" id="UP000789405"/>
    </source>
</evidence>
<feature type="non-terminal residue" evidence="1">
    <location>
        <position position="50"/>
    </location>
</feature>
<reference evidence="1" key="1">
    <citation type="submission" date="2021-06" db="EMBL/GenBank/DDBJ databases">
        <authorList>
            <person name="Kallberg Y."/>
            <person name="Tangrot J."/>
            <person name="Rosling A."/>
        </authorList>
    </citation>
    <scope>NUCLEOTIDE SEQUENCE</scope>
    <source>
        <strain evidence="1">MA453B</strain>
    </source>
</reference>
<comment type="caution">
    <text evidence="1">The sequence shown here is derived from an EMBL/GenBank/DDBJ whole genome shotgun (WGS) entry which is preliminary data.</text>
</comment>